<evidence type="ECO:0000256" key="6">
    <source>
        <dbReference type="ARBA" id="ARBA00023004"/>
    </source>
</evidence>
<dbReference type="EMBL" id="DVFT01000094">
    <property type="protein sequence ID" value="HIQ96188.1"/>
    <property type="molecule type" value="Genomic_DNA"/>
</dbReference>
<dbReference type="SUPFAM" id="SSF46548">
    <property type="entry name" value="alpha-helical ferredoxin"/>
    <property type="match status" value="1"/>
</dbReference>
<dbReference type="InterPro" id="IPR037225">
    <property type="entry name" value="Nuo51_FMN-bd_sf"/>
</dbReference>
<dbReference type="Pfam" id="PF10531">
    <property type="entry name" value="SLBB"/>
    <property type="match status" value="1"/>
</dbReference>
<keyword evidence="7 8" id="KW-0411">Iron-sulfur</keyword>
<evidence type="ECO:0000256" key="2">
    <source>
        <dbReference type="ARBA" id="ARBA00022485"/>
    </source>
</evidence>
<feature type="binding site" evidence="8">
    <location>
        <position position="385"/>
    </location>
    <ligand>
        <name>[4Fe-4S] cluster</name>
        <dbReference type="ChEBI" id="CHEBI:49883"/>
        <label>1</label>
    </ligand>
</feature>
<dbReference type="InterPro" id="IPR019554">
    <property type="entry name" value="Soluble_ligand-bd"/>
</dbReference>
<dbReference type="Pfam" id="PF01512">
    <property type="entry name" value="Complex1_51K"/>
    <property type="match status" value="1"/>
</dbReference>
<accession>A0A9D0ZV77</accession>
<keyword evidence="6 8" id="KW-0408">Iron</keyword>
<dbReference type="Proteomes" id="UP000886886">
    <property type="component" value="Unassembled WGS sequence"/>
</dbReference>
<dbReference type="PROSITE" id="PS51379">
    <property type="entry name" value="4FE4S_FER_2"/>
    <property type="match status" value="2"/>
</dbReference>
<comment type="similarity">
    <text evidence="8">Belongs to the 4Fe4S bacterial-type ferredoxin family. RnfC subfamily.</text>
</comment>
<dbReference type="GO" id="GO:0022900">
    <property type="term" value="P:electron transport chain"/>
    <property type="evidence" value="ECO:0007669"/>
    <property type="project" value="UniProtKB-UniRule"/>
</dbReference>
<feature type="binding site" evidence="8">
    <location>
        <position position="388"/>
    </location>
    <ligand>
        <name>[4Fe-4S] cluster</name>
        <dbReference type="ChEBI" id="CHEBI:49883"/>
        <label>1</label>
    </ligand>
</feature>
<dbReference type="SUPFAM" id="SSF142984">
    <property type="entry name" value="Nqo1 middle domain-like"/>
    <property type="match status" value="1"/>
</dbReference>
<evidence type="ECO:0000256" key="5">
    <source>
        <dbReference type="ARBA" id="ARBA00022982"/>
    </source>
</evidence>
<organism evidence="10 11">
    <name type="scientific">Candidatus Limivivens merdigallinarum</name>
    <dbReference type="NCBI Taxonomy" id="2840859"/>
    <lineage>
        <taxon>Bacteria</taxon>
        <taxon>Bacillati</taxon>
        <taxon>Bacillota</taxon>
        <taxon>Clostridia</taxon>
        <taxon>Lachnospirales</taxon>
        <taxon>Lachnospiraceae</taxon>
        <taxon>Lachnospiraceae incertae sedis</taxon>
        <taxon>Candidatus Limivivens</taxon>
    </lineage>
</organism>
<dbReference type="InterPro" id="IPR010208">
    <property type="entry name" value="Ion_transpt_RnfC/RsxC"/>
</dbReference>
<reference evidence="10" key="1">
    <citation type="submission" date="2020-10" db="EMBL/GenBank/DDBJ databases">
        <authorList>
            <person name="Gilroy R."/>
        </authorList>
    </citation>
    <scope>NUCLEOTIDE SEQUENCE</scope>
    <source>
        <strain evidence="10">ChiSjej3B21-11622</strain>
    </source>
</reference>
<comment type="subcellular location">
    <subcellularLocation>
        <location evidence="8">Cell membrane</location>
        <topology evidence="8">Peripheral membrane protein</topology>
    </subcellularLocation>
</comment>
<dbReference type="InterPro" id="IPR011538">
    <property type="entry name" value="Nuo51_FMN-bd"/>
</dbReference>
<comment type="cofactor">
    <cofactor evidence="8">
        <name>[4Fe-4S] cluster</name>
        <dbReference type="ChEBI" id="CHEBI:49883"/>
    </cofactor>
    <text evidence="8">Binds 2 [4Fe-4S] clusters per subunit.</text>
</comment>
<dbReference type="InterPro" id="IPR026902">
    <property type="entry name" value="RnfC_N"/>
</dbReference>
<feature type="binding site" evidence="8">
    <location>
        <position position="421"/>
    </location>
    <ligand>
        <name>[4Fe-4S] cluster</name>
        <dbReference type="ChEBI" id="CHEBI:49883"/>
        <label>2</label>
    </ligand>
</feature>
<dbReference type="PANTHER" id="PTHR43034">
    <property type="entry name" value="ION-TRANSLOCATING OXIDOREDUCTASE COMPLEX SUBUNIT C"/>
    <property type="match status" value="1"/>
</dbReference>
<feature type="binding site" evidence="8">
    <location>
        <position position="392"/>
    </location>
    <ligand>
        <name>[4Fe-4S] cluster</name>
        <dbReference type="ChEBI" id="CHEBI:49883"/>
        <label>2</label>
    </ligand>
</feature>
<keyword evidence="8" id="KW-1278">Translocase</keyword>
<sequence length="460" mass="49473">MRTKRKPAFPGGVHPTDGFDKALSMDTVTKPYLPDTVTILSEQSFGGKCQFLVKPGDSVSEGQLIGKPEAFMAAPLHASVSGTVLDVKEVSNMGRSLLACIIQRKGERREDIPKPDYRTKLCGLHSISREDILSGIRNGGLTGMGGAGFPTHKKYETDKPIDALLINGAECEPYLTCDYRLMIEEGYALINGVRLLLKASKANQAYLCLEDNKPAACENLQKILDSLTASGFQDEASVSLKILPTKYPQGGERQLIQAVLGREVPMGGLPADVGVIVSNVGTARAAADMVLGNTPLTSRIVTVTGAVKHPGNYFVPIGTSAKELIALSGGVTEPQNRIIAGGPMTGPCAASGWDGEEELFYITKNTSGILVLKDSLSREQPCIRCLGCESVCPAGLSPYQIDFAFLNGDYELCEKLYASECIACGCCSYICPAKRELTLRTRSARDIVKQRMRERAVKQA</sequence>
<keyword evidence="2 8" id="KW-0004">4Fe-4S</keyword>
<dbReference type="HAMAP" id="MF_00461">
    <property type="entry name" value="RsxC_RnfC"/>
    <property type="match status" value="1"/>
</dbReference>
<feature type="binding site" evidence="8">
    <location>
        <position position="382"/>
    </location>
    <ligand>
        <name>[4Fe-4S] cluster</name>
        <dbReference type="ChEBI" id="CHEBI:49883"/>
        <label>1</label>
    </ligand>
</feature>
<dbReference type="InterPro" id="IPR017900">
    <property type="entry name" value="4Fe4S_Fe_S_CS"/>
</dbReference>
<evidence type="ECO:0000256" key="3">
    <source>
        <dbReference type="ARBA" id="ARBA00022723"/>
    </source>
</evidence>
<comment type="function">
    <text evidence="8">Part of a membrane-bound complex that couples electron transfer with translocation of ions across the membrane.</text>
</comment>
<dbReference type="EC" id="7.-.-.-" evidence="8"/>
<dbReference type="GO" id="GO:0005886">
    <property type="term" value="C:plasma membrane"/>
    <property type="evidence" value="ECO:0007669"/>
    <property type="project" value="UniProtKB-SubCell"/>
</dbReference>
<keyword evidence="5 8" id="KW-0249">Electron transport</keyword>
<evidence type="ECO:0000313" key="11">
    <source>
        <dbReference type="Proteomes" id="UP000886886"/>
    </source>
</evidence>
<dbReference type="Gene3D" id="3.10.20.600">
    <property type="match status" value="1"/>
</dbReference>
<dbReference type="Gene3D" id="3.40.50.11540">
    <property type="entry name" value="NADH-ubiquinone oxidoreductase 51kDa subunit"/>
    <property type="match status" value="1"/>
</dbReference>
<dbReference type="Pfam" id="PF13375">
    <property type="entry name" value="RnfC_N"/>
    <property type="match status" value="1"/>
</dbReference>
<feature type="binding site" evidence="8">
    <location>
        <position position="431"/>
    </location>
    <ligand>
        <name>[4Fe-4S] cluster</name>
        <dbReference type="ChEBI" id="CHEBI:49883"/>
        <label>1</label>
    </ligand>
</feature>
<evidence type="ECO:0000256" key="4">
    <source>
        <dbReference type="ARBA" id="ARBA00022737"/>
    </source>
</evidence>
<feature type="binding site" evidence="8">
    <location>
        <position position="424"/>
    </location>
    <ligand>
        <name>[4Fe-4S] cluster</name>
        <dbReference type="ChEBI" id="CHEBI:49883"/>
        <label>2</label>
    </ligand>
</feature>
<name>A0A9D0ZV77_9FIRM</name>
<feature type="domain" description="4Fe-4S ferredoxin-type" evidence="9">
    <location>
        <begin position="412"/>
        <end position="442"/>
    </location>
</feature>
<dbReference type="GO" id="GO:0009055">
    <property type="term" value="F:electron transfer activity"/>
    <property type="evidence" value="ECO:0007669"/>
    <property type="project" value="InterPro"/>
</dbReference>
<dbReference type="NCBIfam" id="NF003454">
    <property type="entry name" value="PRK05035.1"/>
    <property type="match status" value="1"/>
</dbReference>
<dbReference type="GO" id="GO:0046872">
    <property type="term" value="F:metal ion binding"/>
    <property type="evidence" value="ECO:0007669"/>
    <property type="project" value="UniProtKB-KW"/>
</dbReference>
<evidence type="ECO:0000256" key="8">
    <source>
        <dbReference type="HAMAP-Rule" id="MF_00461"/>
    </source>
</evidence>
<evidence type="ECO:0000256" key="7">
    <source>
        <dbReference type="ARBA" id="ARBA00023014"/>
    </source>
</evidence>
<dbReference type="GO" id="GO:0051539">
    <property type="term" value="F:4 iron, 4 sulfur cluster binding"/>
    <property type="evidence" value="ECO:0007669"/>
    <property type="project" value="UniProtKB-KW"/>
</dbReference>
<dbReference type="PANTHER" id="PTHR43034:SF2">
    <property type="entry name" value="ION-TRANSLOCATING OXIDOREDUCTASE COMPLEX SUBUNIT C"/>
    <property type="match status" value="1"/>
</dbReference>
<evidence type="ECO:0000256" key="1">
    <source>
        <dbReference type="ARBA" id="ARBA00022448"/>
    </source>
</evidence>
<dbReference type="AlphaFoldDB" id="A0A9D0ZV77"/>
<dbReference type="SUPFAM" id="SSF142019">
    <property type="entry name" value="Nqo1 FMN-binding domain-like"/>
    <property type="match status" value="1"/>
</dbReference>
<dbReference type="NCBIfam" id="TIGR01945">
    <property type="entry name" value="rnfC"/>
    <property type="match status" value="1"/>
</dbReference>
<feature type="domain" description="4Fe-4S ferredoxin-type" evidence="9">
    <location>
        <begin position="372"/>
        <end position="402"/>
    </location>
</feature>
<evidence type="ECO:0000313" key="10">
    <source>
        <dbReference type="EMBL" id="HIQ96188.1"/>
    </source>
</evidence>
<feature type="binding site" evidence="8">
    <location>
        <position position="427"/>
    </location>
    <ligand>
        <name>[4Fe-4S] cluster</name>
        <dbReference type="ChEBI" id="CHEBI:49883"/>
        <label>2</label>
    </ligand>
</feature>
<keyword evidence="4 8" id="KW-0677">Repeat</keyword>
<dbReference type="PROSITE" id="PS00198">
    <property type="entry name" value="4FE4S_FER_1"/>
    <property type="match status" value="1"/>
</dbReference>
<keyword evidence="3 8" id="KW-0479">Metal-binding</keyword>
<keyword evidence="1 8" id="KW-0813">Transport</keyword>
<protein>
    <recommendedName>
        <fullName evidence="8">Ion-translocating oxidoreductase complex subunit C</fullName>
        <ecNumber evidence="8">7.-.-.-</ecNumber>
    </recommendedName>
    <alternativeName>
        <fullName evidence="8">Rnf electron transport complex subunit C</fullName>
    </alternativeName>
</protein>
<evidence type="ECO:0000259" key="9">
    <source>
        <dbReference type="PROSITE" id="PS51379"/>
    </source>
</evidence>
<reference evidence="10" key="2">
    <citation type="journal article" date="2021" name="PeerJ">
        <title>Extensive microbial diversity within the chicken gut microbiome revealed by metagenomics and culture.</title>
        <authorList>
            <person name="Gilroy R."/>
            <person name="Ravi A."/>
            <person name="Getino M."/>
            <person name="Pursley I."/>
            <person name="Horton D.L."/>
            <person name="Alikhan N.F."/>
            <person name="Baker D."/>
            <person name="Gharbi K."/>
            <person name="Hall N."/>
            <person name="Watson M."/>
            <person name="Adriaenssens E.M."/>
            <person name="Foster-Nyarko E."/>
            <person name="Jarju S."/>
            <person name="Secka A."/>
            <person name="Antonio M."/>
            <person name="Oren A."/>
            <person name="Chaudhuri R.R."/>
            <person name="La Ragione R."/>
            <person name="Hildebrand F."/>
            <person name="Pallen M.J."/>
        </authorList>
    </citation>
    <scope>NUCLEOTIDE SEQUENCE</scope>
    <source>
        <strain evidence="10">ChiSjej3B21-11622</strain>
    </source>
</reference>
<comment type="subunit">
    <text evidence="8">The complex is composed of six subunits: RnfA, RnfB, RnfC, RnfD, RnfE and RnfG.</text>
</comment>
<keyword evidence="8" id="KW-0472">Membrane</keyword>
<proteinExistence type="inferred from homology"/>
<keyword evidence="8" id="KW-1003">Cell membrane</keyword>
<dbReference type="InterPro" id="IPR017896">
    <property type="entry name" value="4Fe4S_Fe-S-bd"/>
</dbReference>
<dbReference type="Gene3D" id="3.30.70.20">
    <property type="match status" value="1"/>
</dbReference>
<gene>
    <name evidence="10" type="primary">rsxC</name>
    <name evidence="8" type="synonym">rnfC</name>
    <name evidence="10" type="ORF">IAB26_06470</name>
</gene>
<comment type="caution">
    <text evidence="10">The sequence shown here is derived from an EMBL/GenBank/DDBJ whole genome shotgun (WGS) entry which is preliminary data.</text>
</comment>